<evidence type="ECO:0000256" key="2">
    <source>
        <dbReference type="ARBA" id="ARBA00022977"/>
    </source>
</evidence>
<dbReference type="AlphaFoldDB" id="Q3B4B0"/>
<keyword evidence="5" id="KW-1185">Reference proteome</keyword>
<dbReference type="SUPFAM" id="SSF51391">
    <property type="entry name" value="Thiamin phosphate synthase"/>
    <property type="match status" value="1"/>
</dbReference>
<dbReference type="STRING" id="319225.Plut_0959"/>
<feature type="domain" description="Thiamine phosphate synthase/TenI" evidence="3">
    <location>
        <begin position="42"/>
        <end position="194"/>
    </location>
</feature>
<dbReference type="GO" id="GO:0005737">
    <property type="term" value="C:cytoplasm"/>
    <property type="evidence" value="ECO:0007669"/>
    <property type="project" value="TreeGrafter"/>
</dbReference>
<dbReference type="InterPro" id="IPR036206">
    <property type="entry name" value="ThiamineP_synth_sf"/>
</dbReference>
<gene>
    <name evidence="4" type="ordered locus">Plut_0959</name>
</gene>
<dbReference type="Proteomes" id="UP000002709">
    <property type="component" value="Chromosome"/>
</dbReference>
<keyword evidence="2" id="KW-0784">Thiamine biosynthesis</keyword>
<dbReference type="Gene3D" id="3.20.20.70">
    <property type="entry name" value="Aldolase class I"/>
    <property type="match status" value="1"/>
</dbReference>
<evidence type="ECO:0000313" key="5">
    <source>
        <dbReference type="Proteomes" id="UP000002709"/>
    </source>
</evidence>
<comment type="pathway">
    <text evidence="1">Cofactor biosynthesis; thiamine diphosphate biosynthesis.</text>
</comment>
<dbReference type="CDD" id="cd00564">
    <property type="entry name" value="TMP_TenI"/>
    <property type="match status" value="1"/>
</dbReference>
<dbReference type="EMBL" id="CP000096">
    <property type="protein sequence ID" value="ABB23821.1"/>
    <property type="molecule type" value="Genomic_DNA"/>
</dbReference>
<dbReference type="Pfam" id="PF02581">
    <property type="entry name" value="TMP-TENI"/>
    <property type="match status" value="1"/>
</dbReference>
<dbReference type="OrthoDB" id="194683at2"/>
<dbReference type="eggNOG" id="COG0352">
    <property type="taxonomic scope" value="Bacteria"/>
</dbReference>
<reference evidence="5" key="1">
    <citation type="submission" date="2005-08" db="EMBL/GenBank/DDBJ databases">
        <title>Complete sequence of Pelodictyon luteolum DSM 273.</title>
        <authorList>
            <consortium name="US DOE Joint Genome Institute"/>
            <person name="Copeland A."/>
            <person name="Lucas S."/>
            <person name="Lapidus A."/>
            <person name="Barry K."/>
            <person name="Detter J.C."/>
            <person name="Glavina T."/>
            <person name="Hammon N."/>
            <person name="Israni S."/>
            <person name="Pitluck S."/>
            <person name="Bryant D."/>
            <person name="Schmutz J."/>
            <person name="Larimer F."/>
            <person name="Land M."/>
            <person name="Kyrpides N."/>
            <person name="Ivanova N."/>
            <person name="Richardson P."/>
        </authorList>
    </citation>
    <scope>NUCLEOTIDE SEQUENCE [LARGE SCALE GENOMIC DNA]</scope>
    <source>
        <strain evidence="5">DSM 273 / BCRC 81028 / 2530</strain>
    </source>
</reference>
<dbReference type="InterPro" id="IPR013785">
    <property type="entry name" value="Aldolase_TIM"/>
</dbReference>
<dbReference type="PANTHER" id="PTHR20857">
    <property type="entry name" value="THIAMINE-PHOSPHATE PYROPHOSPHORYLASE"/>
    <property type="match status" value="1"/>
</dbReference>
<dbReference type="HOGENOM" id="CLU_018272_3_4_10"/>
<accession>Q3B4B0</accession>
<dbReference type="InterPro" id="IPR022998">
    <property type="entry name" value="ThiamineP_synth_TenI"/>
</dbReference>
<dbReference type="GO" id="GO:0004789">
    <property type="term" value="F:thiamine-phosphate diphosphorylase activity"/>
    <property type="evidence" value="ECO:0007669"/>
    <property type="project" value="TreeGrafter"/>
</dbReference>
<proteinExistence type="predicted"/>
<dbReference type="PANTHER" id="PTHR20857:SF15">
    <property type="entry name" value="THIAMINE-PHOSPHATE SYNTHASE"/>
    <property type="match status" value="1"/>
</dbReference>
<evidence type="ECO:0000259" key="3">
    <source>
        <dbReference type="Pfam" id="PF02581"/>
    </source>
</evidence>
<dbReference type="KEGG" id="plt:Plut_0959"/>
<evidence type="ECO:0000256" key="1">
    <source>
        <dbReference type="ARBA" id="ARBA00004948"/>
    </source>
</evidence>
<protein>
    <submittedName>
        <fullName evidence="4">Thiamine-phosphate pyrophosphorylase, putative</fullName>
    </submittedName>
</protein>
<evidence type="ECO:0000313" key="4">
    <source>
        <dbReference type="EMBL" id="ABB23821.1"/>
    </source>
</evidence>
<dbReference type="RefSeq" id="WP_011357695.1">
    <property type="nucleotide sequence ID" value="NC_007512.1"/>
</dbReference>
<organism evidence="4 5">
    <name type="scientific">Chlorobium luteolum (strain DSM 273 / BCRC 81028 / 2530)</name>
    <name type="common">Pelodictyon luteolum</name>
    <dbReference type="NCBI Taxonomy" id="319225"/>
    <lineage>
        <taxon>Bacteria</taxon>
        <taxon>Pseudomonadati</taxon>
        <taxon>Chlorobiota</taxon>
        <taxon>Chlorobiia</taxon>
        <taxon>Chlorobiales</taxon>
        <taxon>Chlorobiaceae</taxon>
        <taxon>Chlorobium/Pelodictyon group</taxon>
        <taxon>Pelodictyon</taxon>
    </lineage>
</organism>
<dbReference type="GO" id="GO:0009228">
    <property type="term" value="P:thiamine biosynthetic process"/>
    <property type="evidence" value="ECO:0007669"/>
    <property type="project" value="UniProtKB-KW"/>
</dbReference>
<name>Q3B4B0_CHLL3</name>
<sequence length="214" mass="22771">MKARTPSSAPLPRITVISSPATSTQVGSGTESLLLRLAGAPPCMILIREKHLSGRQLFALARDARKLPLTAGSRLLVSERIDIALTVGLDGVHLPEEACPLHLLRKAAPSLIFGRSVHSLRDAVAAEEAGAGYLFFSPVYSTPSKLAFGPPQGTEKLREVCRAVSIPVYALGGITLERTKECMECGAWGIAAISLFSGSEHLPSTIENLYRITG</sequence>